<evidence type="ECO:0000256" key="3">
    <source>
        <dbReference type="SAM" id="MobiDB-lite"/>
    </source>
</evidence>
<accession>A0A397BAI0</accession>
<name>A0A397BAI0_APHAT</name>
<evidence type="ECO:0000313" key="5">
    <source>
        <dbReference type="Proteomes" id="UP000266239"/>
    </source>
</evidence>
<sequence length="505" mass="57189">MAKFSLSLDATIGTVMALATFLSTNPLGTSLPTTMRTIQRTLVMSVVFDAWTRRNMDVVMLRLPDKCLVHDFFRVLLWSLHSVVVPQLEPNVVKQWVRLTTTVSNDISETTLATWEMVQTFFRHAASDPTCAEAVMLSFGWRTRHIPTTLRQFQVLHKMHEDVLQGFDLMTDAVATKLNELVIDADVGDEGEDITLDLPAAVLTRVNHLKTLQEQHGVLEAEFEKERRLLELKYEKLYQPLYSERALVVSGDKEVATAEDKAAETEETKTVGIPQFWMKAFLNHPETEQLITDRDMPALEFLKDVKSESSTENNGFRLEFTFAPNPFFENTVLTKAYDVAEGPDGDALLKNIQGTEIKWLEGKNLTEKKKKIKQKAKNGGQTRFITKVEPCDSFFQLFSTVDIPAEDDEEENEDVMRQLDADFQIGFTIHETIVPQAVLWFTGEAQLDDSDYEDDDDDEYDDEEEDEDSDDDDAPRKKGGKKPFPALEGAAGADSTEKPPECKNQ</sequence>
<protein>
    <recommendedName>
        <fullName evidence="6">Nucleosome assembly protein</fullName>
    </recommendedName>
</protein>
<comment type="similarity">
    <text evidence="1 2">Belongs to the nucleosome assembly protein (NAP) family.</text>
</comment>
<evidence type="ECO:0000256" key="2">
    <source>
        <dbReference type="RuleBase" id="RU003876"/>
    </source>
</evidence>
<reference evidence="4 5" key="1">
    <citation type="submission" date="2018-08" db="EMBL/GenBank/DDBJ databases">
        <title>Aphanomyces genome sequencing and annotation.</title>
        <authorList>
            <person name="Minardi D."/>
            <person name="Oidtmann B."/>
            <person name="Van Der Giezen M."/>
            <person name="Studholme D.J."/>
        </authorList>
    </citation>
    <scope>NUCLEOTIDE SEQUENCE [LARGE SCALE GENOMIC DNA]</scope>
    <source>
        <strain evidence="4 5">Yx</strain>
    </source>
</reference>
<dbReference type="Gene3D" id="1.20.5.1500">
    <property type="match status" value="1"/>
</dbReference>
<dbReference type="VEuPathDB" id="FungiDB:H257_04011"/>
<gene>
    <name evidence="4" type="ORF">DYB25_009566</name>
</gene>
<evidence type="ECO:0000256" key="1">
    <source>
        <dbReference type="ARBA" id="ARBA00009947"/>
    </source>
</evidence>
<feature type="compositionally biased region" description="Basic and acidic residues" evidence="3">
    <location>
        <begin position="495"/>
        <end position="505"/>
    </location>
</feature>
<comment type="caution">
    <text evidence="4">The sequence shown here is derived from an EMBL/GenBank/DDBJ whole genome shotgun (WGS) entry which is preliminary data.</text>
</comment>
<dbReference type="VEuPathDB" id="FungiDB:H257_04012"/>
<dbReference type="EMBL" id="QUTA01005032">
    <property type="protein sequence ID" value="RHY17463.1"/>
    <property type="molecule type" value="Genomic_DNA"/>
</dbReference>
<dbReference type="InterPro" id="IPR002164">
    <property type="entry name" value="NAP_family"/>
</dbReference>
<dbReference type="GO" id="GO:0006334">
    <property type="term" value="P:nucleosome assembly"/>
    <property type="evidence" value="ECO:0007669"/>
    <property type="project" value="InterPro"/>
</dbReference>
<evidence type="ECO:0000313" key="4">
    <source>
        <dbReference type="EMBL" id="RHY17463.1"/>
    </source>
</evidence>
<dbReference type="PANTHER" id="PTHR11875">
    <property type="entry name" value="TESTIS-SPECIFIC Y-ENCODED PROTEIN"/>
    <property type="match status" value="1"/>
</dbReference>
<dbReference type="Gene3D" id="3.30.1120.90">
    <property type="entry name" value="Nucleosome assembly protein"/>
    <property type="match status" value="1"/>
</dbReference>
<dbReference type="SUPFAM" id="SSF143113">
    <property type="entry name" value="NAP-like"/>
    <property type="match status" value="1"/>
</dbReference>
<dbReference type="InterPro" id="IPR037231">
    <property type="entry name" value="NAP-like_sf"/>
</dbReference>
<feature type="compositionally biased region" description="Acidic residues" evidence="3">
    <location>
        <begin position="447"/>
        <end position="473"/>
    </location>
</feature>
<proteinExistence type="inferred from homology"/>
<organism evidence="4 5">
    <name type="scientific">Aphanomyces astaci</name>
    <name type="common">Crayfish plague agent</name>
    <dbReference type="NCBI Taxonomy" id="112090"/>
    <lineage>
        <taxon>Eukaryota</taxon>
        <taxon>Sar</taxon>
        <taxon>Stramenopiles</taxon>
        <taxon>Oomycota</taxon>
        <taxon>Saprolegniomycetes</taxon>
        <taxon>Saprolegniales</taxon>
        <taxon>Verrucalvaceae</taxon>
        <taxon>Aphanomyces</taxon>
    </lineage>
</organism>
<dbReference type="AlphaFoldDB" id="A0A397BAI0"/>
<dbReference type="GO" id="GO:0005634">
    <property type="term" value="C:nucleus"/>
    <property type="evidence" value="ECO:0007669"/>
    <property type="project" value="InterPro"/>
</dbReference>
<dbReference type="Proteomes" id="UP000266239">
    <property type="component" value="Unassembled WGS sequence"/>
</dbReference>
<dbReference type="Pfam" id="PF00956">
    <property type="entry name" value="NAP"/>
    <property type="match status" value="1"/>
</dbReference>
<evidence type="ECO:0008006" key="6">
    <source>
        <dbReference type="Google" id="ProtNLM"/>
    </source>
</evidence>
<feature type="region of interest" description="Disordered" evidence="3">
    <location>
        <begin position="447"/>
        <end position="505"/>
    </location>
</feature>